<name>A0A844FJG3_9FIRM</name>
<sequence>MSKKLEQLDMEYVDAIMIIDHTGKIVYSVRYNPRFDDESKLEDFKDIIDKNILEVYPTLDVEESTIINCLKHGIPKYEDNQVFYDYKGRVYNTQNLTLPIIKSGKILGAIEISKDITRIEELSDKNKKSIQIPSKENNKNNRIIAKYNFEDILTKNEEMKENIHKCKMVANSISSVLVYGETGTGKELFVQSIHNYSCRKNKPFIAQNCAALPESLFESILFGSVKGAFTGAIDKAGLFEQANGGTLFLDEINSMPINLQAKLLRVLQDGYVRRVGDSKDRKVDVRIMAAMNEEPMEALDKGHIREDLLYRLNVVSIKLVPLRERKEDISLYVNLFIKQYNQKLDKNVSGISKEVERLFYEYNWPGNVRELQHIIEASINMVDKGLIEVRHLPIYLSENIENRDLKDNIDEVKPLNEAIEELEKRMIVNSLKKTDGNISKASNYLSIPRQTLHYKINKYNIDVNKYVK</sequence>
<dbReference type="PROSITE" id="PS00676">
    <property type="entry name" value="SIGMA54_INTERACT_2"/>
    <property type="match status" value="1"/>
</dbReference>
<keyword evidence="4" id="KW-0238">DNA-binding</keyword>
<evidence type="ECO:0000256" key="5">
    <source>
        <dbReference type="ARBA" id="ARBA00023163"/>
    </source>
</evidence>
<dbReference type="Gene3D" id="1.10.10.60">
    <property type="entry name" value="Homeodomain-like"/>
    <property type="match status" value="1"/>
</dbReference>
<dbReference type="PROSITE" id="PS50045">
    <property type="entry name" value="SIGMA54_INTERACT_4"/>
    <property type="match status" value="1"/>
</dbReference>
<reference evidence="7 8" key="1">
    <citation type="submission" date="2019-08" db="EMBL/GenBank/DDBJ databases">
        <title>In-depth cultivation of the pig gut microbiome towards novel bacterial diversity and tailored functional studies.</title>
        <authorList>
            <person name="Wylensek D."/>
            <person name="Hitch T.C.A."/>
            <person name="Clavel T."/>
        </authorList>
    </citation>
    <scope>NUCLEOTIDE SEQUENCE [LARGE SCALE GENOMIC DNA]</scope>
    <source>
        <strain evidence="7 8">Med78-601-WT-4W-RMD-3</strain>
    </source>
</reference>
<organism evidence="7 8">
    <name type="scientific">Anaerosalibacter bizertensis</name>
    <dbReference type="NCBI Taxonomy" id="932217"/>
    <lineage>
        <taxon>Bacteria</taxon>
        <taxon>Bacillati</taxon>
        <taxon>Bacillota</taxon>
        <taxon>Tissierellia</taxon>
        <taxon>Tissierellales</taxon>
        <taxon>Sporanaerobacteraceae</taxon>
        <taxon>Anaerosalibacter</taxon>
    </lineage>
</organism>
<keyword evidence="3" id="KW-0805">Transcription regulation</keyword>
<dbReference type="FunFam" id="3.40.50.300:FF:000006">
    <property type="entry name" value="DNA-binding transcriptional regulator NtrC"/>
    <property type="match status" value="1"/>
</dbReference>
<dbReference type="RefSeq" id="WP_154484679.1">
    <property type="nucleotide sequence ID" value="NZ_VULR01000014.1"/>
</dbReference>
<gene>
    <name evidence="7" type="ORF">FYJ27_09740</name>
</gene>
<dbReference type="GO" id="GO:0043565">
    <property type="term" value="F:sequence-specific DNA binding"/>
    <property type="evidence" value="ECO:0007669"/>
    <property type="project" value="InterPro"/>
</dbReference>
<dbReference type="SMART" id="SM00382">
    <property type="entry name" value="AAA"/>
    <property type="match status" value="1"/>
</dbReference>
<dbReference type="Pfam" id="PF25601">
    <property type="entry name" value="AAA_lid_14"/>
    <property type="match status" value="1"/>
</dbReference>
<dbReference type="InterPro" id="IPR009057">
    <property type="entry name" value="Homeodomain-like_sf"/>
</dbReference>
<dbReference type="GO" id="GO:0006355">
    <property type="term" value="P:regulation of DNA-templated transcription"/>
    <property type="evidence" value="ECO:0007669"/>
    <property type="project" value="InterPro"/>
</dbReference>
<feature type="domain" description="Sigma-54 factor interaction" evidence="6">
    <location>
        <begin position="152"/>
        <end position="380"/>
    </location>
</feature>
<dbReference type="PANTHER" id="PTHR32071">
    <property type="entry name" value="TRANSCRIPTIONAL REGULATORY PROTEIN"/>
    <property type="match status" value="1"/>
</dbReference>
<dbReference type="InterPro" id="IPR025943">
    <property type="entry name" value="Sigma_54_int_dom_ATP-bd_2"/>
</dbReference>
<evidence type="ECO:0000313" key="8">
    <source>
        <dbReference type="Proteomes" id="UP000462760"/>
    </source>
</evidence>
<dbReference type="InterPro" id="IPR003593">
    <property type="entry name" value="AAA+_ATPase"/>
</dbReference>
<protein>
    <submittedName>
        <fullName evidence="7">AAA domain-containing protein</fullName>
    </submittedName>
</protein>
<dbReference type="OrthoDB" id="5411866at2"/>
<dbReference type="InterPro" id="IPR025662">
    <property type="entry name" value="Sigma_54_int_dom_ATP-bd_1"/>
</dbReference>
<dbReference type="Gene3D" id="3.30.450.20">
    <property type="entry name" value="PAS domain"/>
    <property type="match status" value="1"/>
</dbReference>
<accession>A0A844FJG3</accession>
<keyword evidence="5" id="KW-0804">Transcription</keyword>
<evidence type="ECO:0000259" key="6">
    <source>
        <dbReference type="PROSITE" id="PS50045"/>
    </source>
</evidence>
<evidence type="ECO:0000256" key="2">
    <source>
        <dbReference type="ARBA" id="ARBA00022840"/>
    </source>
</evidence>
<dbReference type="GO" id="GO:0005524">
    <property type="term" value="F:ATP binding"/>
    <property type="evidence" value="ECO:0007669"/>
    <property type="project" value="UniProtKB-KW"/>
</dbReference>
<keyword evidence="2" id="KW-0067">ATP-binding</keyword>
<dbReference type="PANTHER" id="PTHR32071:SF74">
    <property type="entry name" value="TRANSCRIPTIONAL ACTIVATOR ROCR"/>
    <property type="match status" value="1"/>
</dbReference>
<dbReference type="CDD" id="cd00009">
    <property type="entry name" value="AAA"/>
    <property type="match status" value="1"/>
</dbReference>
<comment type="caution">
    <text evidence="7">The sequence shown here is derived from an EMBL/GenBank/DDBJ whole genome shotgun (WGS) entry which is preliminary data.</text>
</comment>
<dbReference type="InterPro" id="IPR002197">
    <property type="entry name" value="HTH_Fis"/>
</dbReference>
<dbReference type="PRINTS" id="PR01590">
    <property type="entry name" value="HTHFIS"/>
</dbReference>
<dbReference type="SUPFAM" id="SSF52540">
    <property type="entry name" value="P-loop containing nucleoside triphosphate hydrolases"/>
    <property type="match status" value="1"/>
</dbReference>
<dbReference type="SUPFAM" id="SSF46689">
    <property type="entry name" value="Homeodomain-like"/>
    <property type="match status" value="1"/>
</dbReference>
<dbReference type="InterPro" id="IPR058031">
    <property type="entry name" value="AAA_lid_NorR"/>
</dbReference>
<dbReference type="InterPro" id="IPR027417">
    <property type="entry name" value="P-loop_NTPase"/>
</dbReference>
<dbReference type="Pfam" id="PF00158">
    <property type="entry name" value="Sigma54_activat"/>
    <property type="match status" value="1"/>
</dbReference>
<evidence type="ECO:0000313" key="7">
    <source>
        <dbReference type="EMBL" id="MSS44005.1"/>
    </source>
</evidence>
<dbReference type="PROSITE" id="PS00675">
    <property type="entry name" value="SIGMA54_INTERACT_1"/>
    <property type="match status" value="1"/>
</dbReference>
<evidence type="ECO:0000256" key="1">
    <source>
        <dbReference type="ARBA" id="ARBA00022741"/>
    </source>
</evidence>
<proteinExistence type="predicted"/>
<dbReference type="InterPro" id="IPR025944">
    <property type="entry name" value="Sigma_54_int_dom_CS"/>
</dbReference>
<dbReference type="PROSITE" id="PS00688">
    <property type="entry name" value="SIGMA54_INTERACT_3"/>
    <property type="match status" value="1"/>
</dbReference>
<dbReference type="Gene3D" id="1.10.8.60">
    <property type="match status" value="1"/>
</dbReference>
<evidence type="ECO:0000256" key="3">
    <source>
        <dbReference type="ARBA" id="ARBA00023015"/>
    </source>
</evidence>
<dbReference type="Proteomes" id="UP000462760">
    <property type="component" value="Unassembled WGS sequence"/>
</dbReference>
<evidence type="ECO:0000256" key="4">
    <source>
        <dbReference type="ARBA" id="ARBA00023125"/>
    </source>
</evidence>
<keyword evidence="1" id="KW-0547">Nucleotide-binding</keyword>
<dbReference type="InterPro" id="IPR002078">
    <property type="entry name" value="Sigma_54_int"/>
</dbReference>
<dbReference type="Gene3D" id="3.40.50.300">
    <property type="entry name" value="P-loop containing nucleotide triphosphate hydrolases"/>
    <property type="match status" value="1"/>
</dbReference>
<dbReference type="EMBL" id="VULR01000014">
    <property type="protein sequence ID" value="MSS44005.1"/>
    <property type="molecule type" value="Genomic_DNA"/>
</dbReference>
<dbReference type="Pfam" id="PF02954">
    <property type="entry name" value="HTH_8"/>
    <property type="match status" value="1"/>
</dbReference>
<dbReference type="AlphaFoldDB" id="A0A844FJG3"/>